<sequence>MLKRFISVHLALMFVLSALLIVSVIGILLRSSLHDSLQKQIHNELLFRESLMSSWITAQTSADGWSTLANKFTVLTNSEGERVRYWIV</sequence>
<evidence type="ECO:0000256" key="1">
    <source>
        <dbReference type="SAM" id="Phobius"/>
    </source>
</evidence>
<keyword evidence="1" id="KW-0812">Transmembrane</keyword>
<reference evidence="2" key="1">
    <citation type="submission" date="2018-04" db="EMBL/GenBank/DDBJ databases">
        <title>Genomes of the Obligate Erwinia dacicola and Facultative Enterobacter sp. OLF Endosymbionts of the Olive Fruit fly, Bactrocera oleae.</title>
        <authorList>
            <person name="Estes A.M."/>
            <person name="Hearn D.J."/>
            <person name="Agarwal S."/>
            <person name="Pierson E.A."/>
            <person name="Dunning-Hotopp J.C."/>
        </authorList>
    </citation>
    <scope>NUCLEOTIDE SEQUENCE [LARGE SCALE GENOMIC DNA]</scope>
    <source>
        <strain evidence="2">Oroville</strain>
    </source>
</reference>
<keyword evidence="1" id="KW-0472">Membrane</keyword>
<name>A0A328TFR2_9GAMM</name>
<protein>
    <submittedName>
        <fullName evidence="2">Two-component system sensor domain protein</fullName>
    </submittedName>
</protein>
<proteinExistence type="predicted"/>
<gene>
    <name evidence="2" type="ORF">ACZ87_03787</name>
</gene>
<dbReference type="AlphaFoldDB" id="A0A328TFR2"/>
<feature type="non-terminal residue" evidence="2">
    <location>
        <position position="88"/>
    </location>
</feature>
<keyword evidence="3" id="KW-1185">Reference proteome</keyword>
<feature type="transmembrane region" description="Helical" evidence="1">
    <location>
        <begin position="6"/>
        <end position="29"/>
    </location>
</feature>
<keyword evidence="1" id="KW-1133">Transmembrane helix</keyword>
<comment type="caution">
    <text evidence="2">The sequence shown here is derived from an EMBL/GenBank/DDBJ whole genome shotgun (WGS) entry which is preliminary data.</text>
</comment>
<accession>A0A328TFR2</accession>
<dbReference type="EMBL" id="LJAM02000782">
    <property type="protein sequence ID" value="RAP69427.1"/>
    <property type="molecule type" value="Genomic_DNA"/>
</dbReference>
<evidence type="ECO:0000313" key="3">
    <source>
        <dbReference type="Proteomes" id="UP000244334"/>
    </source>
</evidence>
<dbReference type="Proteomes" id="UP000244334">
    <property type="component" value="Unassembled WGS sequence"/>
</dbReference>
<organism evidence="2 3">
    <name type="scientific">Candidatus Erwinia dacicola</name>
    <dbReference type="NCBI Taxonomy" id="252393"/>
    <lineage>
        <taxon>Bacteria</taxon>
        <taxon>Pseudomonadati</taxon>
        <taxon>Pseudomonadota</taxon>
        <taxon>Gammaproteobacteria</taxon>
        <taxon>Enterobacterales</taxon>
        <taxon>Erwiniaceae</taxon>
        <taxon>Erwinia</taxon>
    </lineage>
</organism>
<evidence type="ECO:0000313" key="2">
    <source>
        <dbReference type="EMBL" id="RAP69427.1"/>
    </source>
</evidence>